<reference evidence="7 8" key="1">
    <citation type="submission" date="2006-03" db="EMBL/GenBank/DDBJ databases">
        <title>Complete sequence of Methylobacillus flagellatus KT.</title>
        <authorList>
            <consortium name="US DOE Joint Genome Institute"/>
            <person name="Copeland A."/>
            <person name="Lucas S."/>
            <person name="Lapidus A."/>
            <person name="Barry K."/>
            <person name="Detter J.C."/>
            <person name="Glavina del Rio T."/>
            <person name="Hammon N."/>
            <person name="Israni S."/>
            <person name="Dalin E."/>
            <person name="Tice H."/>
            <person name="Pitluck S."/>
            <person name="Brettin T."/>
            <person name="Bruce D."/>
            <person name="Han C."/>
            <person name="Tapia R."/>
            <person name="Saunders E."/>
            <person name="Gilna P."/>
            <person name="Schmutz J."/>
            <person name="Larimer F."/>
            <person name="Land M."/>
            <person name="Kyrpides N."/>
            <person name="Anderson I."/>
            <person name="Richardson P."/>
        </authorList>
    </citation>
    <scope>NUCLEOTIDE SEQUENCE [LARGE SCALE GENOMIC DNA]</scope>
    <source>
        <strain evidence="8">KT / ATCC 51484 / DSM 6875</strain>
    </source>
</reference>
<dbReference type="PANTHER" id="PTHR11814">
    <property type="entry name" value="SULFATE TRANSPORTER"/>
    <property type="match status" value="1"/>
</dbReference>
<dbReference type="GO" id="GO:0016020">
    <property type="term" value="C:membrane"/>
    <property type="evidence" value="ECO:0007669"/>
    <property type="project" value="UniProtKB-SubCell"/>
</dbReference>
<dbReference type="EMBL" id="CP000284">
    <property type="protein sequence ID" value="ABE49067.1"/>
    <property type="molecule type" value="Genomic_DNA"/>
</dbReference>
<dbReference type="InterPro" id="IPR011547">
    <property type="entry name" value="SLC26A/SulP_dom"/>
</dbReference>
<evidence type="ECO:0000256" key="3">
    <source>
        <dbReference type="ARBA" id="ARBA00022989"/>
    </source>
</evidence>
<feature type="transmembrane region" description="Helical" evidence="5">
    <location>
        <begin position="336"/>
        <end position="365"/>
    </location>
</feature>
<feature type="domain" description="SLC26A/SulP transporter" evidence="6">
    <location>
        <begin position="15"/>
        <end position="392"/>
    </location>
</feature>
<dbReference type="GO" id="GO:0055085">
    <property type="term" value="P:transmembrane transport"/>
    <property type="evidence" value="ECO:0007669"/>
    <property type="project" value="InterPro"/>
</dbReference>
<feature type="transmembrane region" description="Helical" evidence="5">
    <location>
        <begin position="88"/>
        <end position="108"/>
    </location>
</feature>
<keyword evidence="2 5" id="KW-0812">Transmembrane</keyword>
<feature type="transmembrane region" description="Helical" evidence="5">
    <location>
        <begin position="386"/>
        <end position="414"/>
    </location>
</feature>
<name>Q1H370_METFK</name>
<evidence type="ECO:0000256" key="2">
    <source>
        <dbReference type="ARBA" id="ARBA00022692"/>
    </source>
</evidence>
<dbReference type="Proteomes" id="UP000002440">
    <property type="component" value="Chromosome"/>
</dbReference>
<keyword evidence="8" id="KW-1185">Reference proteome</keyword>
<dbReference type="STRING" id="265072.Mfla_0799"/>
<feature type="transmembrane region" description="Helical" evidence="5">
    <location>
        <begin position="198"/>
        <end position="216"/>
    </location>
</feature>
<dbReference type="RefSeq" id="WP_011479164.1">
    <property type="nucleotide sequence ID" value="NC_007947.1"/>
</dbReference>
<feature type="transmembrane region" description="Helical" evidence="5">
    <location>
        <begin position="298"/>
        <end position="316"/>
    </location>
</feature>
<evidence type="ECO:0000259" key="6">
    <source>
        <dbReference type="Pfam" id="PF00916"/>
    </source>
</evidence>
<feature type="transmembrane region" description="Helical" evidence="5">
    <location>
        <begin position="46"/>
        <end position="68"/>
    </location>
</feature>
<proteinExistence type="predicted"/>
<dbReference type="KEGG" id="mfa:Mfla_0799"/>
<dbReference type="Pfam" id="PF00916">
    <property type="entry name" value="Sulfate_transp"/>
    <property type="match status" value="1"/>
</dbReference>
<evidence type="ECO:0000256" key="1">
    <source>
        <dbReference type="ARBA" id="ARBA00004141"/>
    </source>
</evidence>
<sequence length="519" mass="54830">MTTQTNTVEVKAGSFSRDFFASIVVFLVAVPLCLGIAIASGLPPTAGIITGIIGGLVVGSISGSPLTVSGPAAGLVVIVADIVAEFGLAIYGVIVLAAGLVQILAGVFKLGVWFRAISPAVIHGMLGGIGILIIGSQFHIMLDRDPLSSGIANLIDIPNGLLETFESHGGNIYAAITGIITIVAIVLWTRFAPAKLKLIPGALIGVVLAVIVANLFNFDIKYLTDLFDGPTDLQNILGTIITPTMSTIEASMTTGVLLAVVSLAFIASAESLLSCAAVDQMHQGVRTKYDRELMAQGVGNAICGFLSALPMTGVIVRSSANVEAGATSRVSTILHGLWLLLFISVFLFTLEYIPVATLAGVLVYTGYKLAYPKVAKELLSYGKAELAIYIITIVTIVSFNLLAGVVTGLVLSIAKLLYVFSHVSIKAEHQPDSKQTTLHLKGSATQLGIPKLVSVLDHLEPGREIHVLFDDLEYIDHACIQLLDGWQKQYQMTGGKVIIEWDSLIGKYHARETAIAEGN</sequence>
<feature type="transmembrane region" description="Helical" evidence="5">
    <location>
        <begin position="255"/>
        <end position="278"/>
    </location>
</feature>
<accession>Q1H370</accession>
<evidence type="ECO:0000256" key="4">
    <source>
        <dbReference type="ARBA" id="ARBA00023136"/>
    </source>
</evidence>
<comment type="subcellular location">
    <subcellularLocation>
        <location evidence="1">Membrane</location>
        <topology evidence="1">Multi-pass membrane protein</topology>
    </subcellularLocation>
</comment>
<dbReference type="AlphaFoldDB" id="Q1H370"/>
<feature type="transmembrane region" description="Helical" evidence="5">
    <location>
        <begin position="172"/>
        <end position="191"/>
    </location>
</feature>
<organism evidence="7 8">
    <name type="scientific">Methylobacillus flagellatus (strain ATCC 51484 / DSM 6875 / VKM B-1610 / KT)</name>
    <dbReference type="NCBI Taxonomy" id="265072"/>
    <lineage>
        <taxon>Bacteria</taxon>
        <taxon>Pseudomonadati</taxon>
        <taxon>Pseudomonadota</taxon>
        <taxon>Betaproteobacteria</taxon>
        <taxon>Nitrosomonadales</taxon>
        <taxon>Methylophilaceae</taxon>
        <taxon>Methylobacillus</taxon>
    </lineage>
</organism>
<keyword evidence="3 5" id="KW-1133">Transmembrane helix</keyword>
<evidence type="ECO:0000256" key="5">
    <source>
        <dbReference type="SAM" id="Phobius"/>
    </source>
</evidence>
<protein>
    <submittedName>
        <fullName evidence="7">Sulphate transporter</fullName>
    </submittedName>
</protein>
<evidence type="ECO:0000313" key="7">
    <source>
        <dbReference type="EMBL" id="ABE49067.1"/>
    </source>
</evidence>
<feature type="transmembrane region" description="Helical" evidence="5">
    <location>
        <begin position="120"/>
        <end position="140"/>
    </location>
</feature>
<dbReference type="InterPro" id="IPR001902">
    <property type="entry name" value="SLC26A/SulP_fam"/>
</dbReference>
<feature type="transmembrane region" description="Helical" evidence="5">
    <location>
        <begin position="19"/>
        <end position="39"/>
    </location>
</feature>
<dbReference type="eggNOG" id="COG0659">
    <property type="taxonomic scope" value="Bacteria"/>
</dbReference>
<keyword evidence="4 5" id="KW-0472">Membrane</keyword>
<evidence type="ECO:0000313" key="8">
    <source>
        <dbReference type="Proteomes" id="UP000002440"/>
    </source>
</evidence>
<dbReference type="HOGENOM" id="CLU_003182_11_2_4"/>
<dbReference type="OrthoDB" id="9797527at2"/>
<gene>
    <name evidence="7" type="ordered locus">Mfla_0799</name>
</gene>